<dbReference type="GeneID" id="63682799"/>
<feature type="region of interest" description="Disordered" evidence="3">
    <location>
        <begin position="148"/>
        <end position="242"/>
    </location>
</feature>
<evidence type="ECO:0000259" key="4">
    <source>
        <dbReference type="Pfam" id="PF24245"/>
    </source>
</evidence>
<evidence type="ECO:0000256" key="2">
    <source>
        <dbReference type="ARBA" id="ARBA00023242"/>
    </source>
</evidence>
<sequence>MSTSGGELALLALQTATELFLSKVMSGRIDKGKTKIAADTSNDEEADYRECYYDLKKCTQDIEENNDKLHLQILQTRRNIQRIRMERAILLERLASMPNLPPEPLPHTRYSGGSDSSMEDDMVPTVAAFQTLIRKGVAKGLHKQLSAGYGAQASSPEVDDDVVSPISADEPFTGAAQSYQALPPPGLPESAYKSAAQLQQEAHQQPLPLPQQPIASTSSNAPRVVGRQIPFGPPAPNRTKTA</sequence>
<keyword evidence="6" id="KW-1185">Reference proteome</keyword>
<dbReference type="InterPro" id="IPR056513">
    <property type="entry name" value="INO80F"/>
</dbReference>
<protein>
    <recommendedName>
        <fullName evidence="4">INO80 complex subunit F domain-containing protein</fullName>
    </recommendedName>
</protein>
<dbReference type="RefSeq" id="XP_040633230.1">
    <property type="nucleotide sequence ID" value="XM_040767737.1"/>
</dbReference>
<comment type="subcellular location">
    <subcellularLocation>
        <location evidence="1">Nucleus</location>
    </subcellularLocation>
</comment>
<dbReference type="HOGENOM" id="CLU_1147162_0_0_1"/>
<dbReference type="Proteomes" id="UP000030653">
    <property type="component" value="Unassembled WGS sequence"/>
</dbReference>
<accession>M5G801</accession>
<evidence type="ECO:0000313" key="5">
    <source>
        <dbReference type="EMBL" id="EJU06336.1"/>
    </source>
</evidence>
<dbReference type="AlphaFoldDB" id="M5G801"/>
<dbReference type="Pfam" id="PF24245">
    <property type="entry name" value="INO80F"/>
    <property type="match status" value="1"/>
</dbReference>
<gene>
    <name evidence="5" type="ORF">DACRYDRAFT_103282</name>
</gene>
<feature type="domain" description="INO80 complex subunit F" evidence="4">
    <location>
        <begin position="48"/>
        <end position="94"/>
    </location>
</feature>
<name>M5G801_DACPD</name>
<feature type="compositionally biased region" description="Low complexity" evidence="3">
    <location>
        <begin position="195"/>
        <end position="206"/>
    </location>
</feature>
<evidence type="ECO:0000256" key="1">
    <source>
        <dbReference type="ARBA" id="ARBA00004123"/>
    </source>
</evidence>
<keyword evidence="2" id="KW-0539">Nucleus</keyword>
<reference evidence="5 6" key="1">
    <citation type="journal article" date="2012" name="Science">
        <title>The Paleozoic origin of enzymatic lignin decomposition reconstructed from 31 fungal genomes.</title>
        <authorList>
            <person name="Floudas D."/>
            <person name="Binder M."/>
            <person name="Riley R."/>
            <person name="Barry K."/>
            <person name="Blanchette R.A."/>
            <person name="Henrissat B."/>
            <person name="Martinez A.T."/>
            <person name="Otillar R."/>
            <person name="Spatafora J.W."/>
            <person name="Yadav J.S."/>
            <person name="Aerts A."/>
            <person name="Benoit I."/>
            <person name="Boyd A."/>
            <person name="Carlson A."/>
            <person name="Copeland A."/>
            <person name="Coutinho P.M."/>
            <person name="de Vries R.P."/>
            <person name="Ferreira P."/>
            <person name="Findley K."/>
            <person name="Foster B."/>
            <person name="Gaskell J."/>
            <person name="Glotzer D."/>
            <person name="Gorecki P."/>
            <person name="Heitman J."/>
            <person name="Hesse C."/>
            <person name="Hori C."/>
            <person name="Igarashi K."/>
            <person name="Jurgens J.A."/>
            <person name="Kallen N."/>
            <person name="Kersten P."/>
            <person name="Kohler A."/>
            <person name="Kuees U."/>
            <person name="Kumar T.K.A."/>
            <person name="Kuo A."/>
            <person name="LaButti K."/>
            <person name="Larrondo L.F."/>
            <person name="Lindquist E."/>
            <person name="Ling A."/>
            <person name="Lombard V."/>
            <person name="Lucas S."/>
            <person name="Lundell T."/>
            <person name="Martin R."/>
            <person name="McLaughlin D.J."/>
            <person name="Morgenstern I."/>
            <person name="Morin E."/>
            <person name="Murat C."/>
            <person name="Nagy L.G."/>
            <person name="Nolan M."/>
            <person name="Ohm R.A."/>
            <person name="Patyshakuliyeva A."/>
            <person name="Rokas A."/>
            <person name="Ruiz-Duenas F.J."/>
            <person name="Sabat G."/>
            <person name="Salamov A."/>
            <person name="Samejima M."/>
            <person name="Schmutz J."/>
            <person name="Slot J.C."/>
            <person name="St John F."/>
            <person name="Stenlid J."/>
            <person name="Sun H."/>
            <person name="Sun S."/>
            <person name="Syed K."/>
            <person name="Tsang A."/>
            <person name="Wiebenga A."/>
            <person name="Young D."/>
            <person name="Pisabarro A."/>
            <person name="Eastwood D.C."/>
            <person name="Martin F."/>
            <person name="Cullen D."/>
            <person name="Grigoriev I.V."/>
            <person name="Hibbett D.S."/>
        </authorList>
    </citation>
    <scope>NUCLEOTIDE SEQUENCE [LARGE SCALE GENOMIC DNA]</scope>
    <source>
        <strain evidence="5 6">DJM-731 SS1</strain>
    </source>
</reference>
<organism evidence="5 6">
    <name type="scientific">Dacryopinax primogenitus (strain DJM 731)</name>
    <name type="common">Brown rot fungus</name>
    <dbReference type="NCBI Taxonomy" id="1858805"/>
    <lineage>
        <taxon>Eukaryota</taxon>
        <taxon>Fungi</taxon>
        <taxon>Dikarya</taxon>
        <taxon>Basidiomycota</taxon>
        <taxon>Agaricomycotina</taxon>
        <taxon>Dacrymycetes</taxon>
        <taxon>Dacrymycetales</taxon>
        <taxon>Dacrymycetaceae</taxon>
        <taxon>Dacryopinax</taxon>
    </lineage>
</organism>
<evidence type="ECO:0000313" key="6">
    <source>
        <dbReference type="Proteomes" id="UP000030653"/>
    </source>
</evidence>
<dbReference type="EMBL" id="JH795855">
    <property type="protein sequence ID" value="EJU06336.1"/>
    <property type="molecule type" value="Genomic_DNA"/>
</dbReference>
<dbReference type="STRING" id="1858805.M5G801"/>
<dbReference type="OrthoDB" id="10070927at2759"/>
<proteinExistence type="predicted"/>
<evidence type="ECO:0000256" key="3">
    <source>
        <dbReference type="SAM" id="MobiDB-lite"/>
    </source>
</evidence>
<dbReference type="GO" id="GO:0005634">
    <property type="term" value="C:nucleus"/>
    <property type="evidence" value="ECO:0007669"/>
    <property type="project" value="UniProtKB-SubCell"/>
</dbReference>